<sequence length="125" mass="13308">MTMTLAMITLDSDDPAPLARWWAERLGGSVVEENDGYFLIVSLPGTDHLMAFQQVPDPTPGKNKMHLDLVAGGSLEAEVTELVAVGATEVARHELGGFAWVTLADPQGNQFCVSEPHSQSSGTDG</sequence>
<keyword evidence="3" id="KW-1185">Reference proteome</keyword>
<dbReference type="Proteomes" id="UP000198546">
    <property type="component" value="Chromosome i"/>
</dbReference>
<evidence type="ECO:0000313" key="3">
    <source>
        <dbReference type="Proteomes" id="UP000198546"/>
    </source>
</evidence>
<dbReference type="RefSeq" id="WP_090590177.1">
    <property type="nucleotide sequence ID" value="NZ_LT629688.1"/>
</dbReference>
<proteinExistence type="predicted"/>
<reference evidence="2 3" key="1">
    <citation type="submission" date="2016-10" db="EMBL/GenBank/DDBJ databases">
        <authorList>
            <person name="de Groot N.N."/>
        </authorList>
    </citation>
    <scope>NUCLEOTIDE SEQUENCE [LARGE SCALE GENOMIC DNA]</scope>
    <source>
        <strain evidence="2 3">MON 2.2</strain>
    </source>
</reference>
<dbReference type="PANTHER" id="PTHR35908">
    <property type="entry name" value="HYPOTHETICAL FUSION PROTEIN"/>
    <property type="match status" value="1"/>
</dbReference>
<dbReference type="EMBL" id="LT629688">
    <property type="protein sequence ID" value="SDD20377.1"/>
    <property type="molecule type" value="Genomic_DNA"/>
</dbReference>
<gene>
    <name evidence="2" type="ORF">SAMN04489747_0429</name>
</gene>
<name>A0A1G6SVX4_9ACTN</name>
<protein>
    <recommendedName>
        <fullName evidence="1">VOC domain-containing protein</fullName>
    </recommendedName>
</protein>
<dbReference type="PANTHER" id="PTHR35908:SF1">
    <property type="entry name" value="CONSERVED PROTEIN"/>
    <property type="match status" value="1"/>
</dbReference>
<accession>A0A1G6SVX4</accession>
<evidence type="ECO:0000259" key="1">
    <source>
        <dbReference type="PROSITE" id="PS51819"/>
    </source>
</evidence>
<dbReference type="CDD" id="cd06587">
    <property type="entry name" value="VOC"/>
    <property type="match status" value="1"/>
</dbReference>
<dbReference type="AlphaFoldDB" id="A0A1G6SVX4"/>
<dbReference type="PROSITE" id="PS51819">
    <property type="entry name" value="VOC"/>
    <property type="match status" value="1"/>
</dbReference>
<dbReference type="STRING" id="675864.SAMN04489747_0429"/>
<evidence type="ECO:0000313" key="2">
    <source>
        <dbReference type="EMBL" id="SDD20377.1"/>
    </source>
</evidence>
<dbReference type="Gene3D" id="3.10.180.10">
    <property type="entry name" value="2,3-Dihydroxybiphenyl 1,2-Dioxygenase, domain 1"/>
    <property type="match status" value="1"/>
</dbReference>
<dbReference type="Pfam" id="PF18029">
    <property type="entry name" value="Glyoxalase_6"/>
    <property type="match status" value="1"/>
</dbReference>
<dbReference type="InterPro" id="IPR041581">
    <property type="entry name" value="Glyoxalase_6"/>
</dbReference>
<dbReference type="SUPFAM" id="SSF54593">
    <property type="entry name" value="Glyoxalase/Bleomycin resistance protein/Dihydroxybiphenyl dioxygenase"/>
    <property type="match status" value="1"/>
</dbReference>
<dbReference type="InterPro" id="IPR037523">
    <property type="entry name" value="VOC_core"/>
</dbReference>
<dbReference type="InterPro" id="IPR029068">
    <property type="entry name" value="Glyas_Bleomycin-R_OHBP_Dase"/>
</dbReference>
<feature type="domain" description="VOC" evidence="1">
    <location>
        <begin position="4"/>
        <end position="116"/>
    </location>
</feature>
<organism evidence="2 3">
    <name type="scientific">Auraticoccus monumenti</name>
    <dbReference type="NCBI Taxonomy" id="675864"/>
    <lineage>
        <taxon>Bacteria</taxon>
        <taxon>Bacillati</taxon>
        <taxon>Actinomycetota</taxon>
        <taxon>Actinomycetes</taxon>
        <taxon>Propionibacteriales</taxon>
        <taxon>Propionibacteriaceae</taxon>
        <taxon>Auraticoccus</taxon>
    </lineage>
</organism>
<dbReference type="OrthoDB" id="3823476at2"/>